<evidence type="ECO:0000259" key="2">
    <source>
        <dbReference type="Pfam" id="PF07859"/>
    </source>
</evidence>
<dbReference type="GO" id="GO:0005829">
    <property type="term" value="C:cytosol"/>
    <property type="evidence" value="ECO:0007669"/>
    <property type="project" value="TreeGrafter"/>
</dbReference>
<dbReference type="InterPro" id="IPR029058">
    <property type="entry name" value="AB_hydrolase_fold"/>
</dbReference>
<evidence type="ECO:0000313" key="3">
    <source>
        <dbReference type="EMBL" id="HJB06242.1"/>
    </source>
</evidence>
<dbReference type="GO" id="GO:0004806">
    <property type="term" value="F:triacylglycerol lipase activity"/>
    <property type="evidence" value="ECO:0007669"/>
    <property type="project" value="TreeGrafter"/>
</dbReference>
<reference evidence="3" key="1">
    <citation type="journal article" date="2021" name="PeerJ">
        <title>Extensive microbial diversity within the chicken gut microbiome revealed by metagenomics and culture.</title>
        <authorList>
            <person name="Gilroy R."/>
            <person name="Ravi A."/>
            <person name="Getino M."/>
            <person name="Pursley I."/>
            <person name="Horton D.L."/>
            <person name="Alikhan N.F."/>
            <person name="Baker D."/>
            <person name="Gharbi K."/>
            <person name="Hall N."/>
            <person name="Watson M."/>
            <person name="Adriaenssens E.M."/>
            <person name="Foster-Nyarko E."/>
            <person name="Jarju S."/>
            <person name="Secka A."/>
            <person name="Antonio M."/>
            <person name="Oren A."/>
            <person name="Chaudhuri R.R."/>
            <person name="La Ragione R."/>
            <person name="Hildebrand F."/>
            <person name="Pallen M.J."/>
        </authorList>
    </citation>
    <scope>NUCLEOTIDE SEQUENCE</scope>
    <source>
        <strain evidence="3">CHK188-4685</strain>
    </source>
</reference>
<keyword evidence="1 3" id="KW-0378">Hydrolase</keyword>
<feature type="domain" description="Alpha/beta hydrolase fold-3" evidence="2">
    <location>
        <begin position="58"/>
        <end position="264"/>
    </location>
</feature>
<dbReference type="PANTHER" id="PTHR23025:SF4">
    <property type="entry name" value="ALPHA_BETA HYDROLASE FOLD-3 DOMAIN-CONTAINING PROTEIN"/>
    <property type="match status" value="1"/>
</dbReference>
<dbReference type="Gene3D" id="3.40.50.1820">
    <property type="entry name" value="alpha/beta hydrolase"/>
    <property type="match status" value="1"/>
</dbReference>
<dbReference type="Proteomes" id="UP000886804">
    <property type="component" value="Unassembled WGS sequence"/>
</dbReference>
<dbReference type="InterPro" id="IPR019826">
    <property type="entry name" value="Carboxylesterase_B_AS"/>
</dbReference>
<evidence type="ECO:0000256" key="1">
    <source>
        <dbReference type="ARBA" id="ARBA00022801"/>
    </source>
</evidence>
<dbReference type="EMBL" id="DWYS01000001">
    <property type="protein sequence ID" value="HJB06242.1"/>
    <property type="molecule type" value="Genomic_DNA"/>
</dbReference>
<dbReference type="PANTHER" id="PTHR23025">
    <property type="entry name" value="TRIACYLGLYCEROL LIPASE"/>
    <property type="match status" value="1"/>
</dbReference>
<protein>
    <submittedName>
        <fullName evidence="3">Alpha/beta hydrolase</fullName>
    </submittedName>
</protein>
<gene>
    <name evidence="3" type="ORF">H9716_00025</name>
</gene>
<dbReference type="SUPFAM" id="SSF53474">
    <property type="entry name" value="alpha/beta-Hydrolases"/>
    <property type="match status" value="1"/>
</dbReference>
<proteinExistence type="predicted"/>
<accession>A0A9D2L574</accession>
<organism evidence="3 4">
    <name type="scientific">Candidatus Enterocloster faecavium</name>
    <dbReference type="NCBI Taxonomy" id="2838560"/>
    <lineage>
        <taxon>Bacteria</taxon>
        <taxon>Bacillati</taxon>
        <taxon>Bacillota</taxon>
        <taxon>Clostridia</taxon>
        <taxon>Lachnospirales</taxon>
        <taxon>Lachnospiraceae</taxon>
        <taxon>Enterocloster</taxon>
    </lineage>
</organism>
<evidence type="ECO:0000313" key="4">
    <source>
        <dbReference type="Proteomes" id="UP000886804"/>
    </source>
</evidence>
<sequence length="295" mass="33065">MNELERVRSQAVGQEVDQALLDQYPVQSQEKKEFPTRHGKVTAYIYRPFAEQEKLPVLINFHGGGFVKGYRGRDFGFSRILAVNGQCLVVDVDYKIAPEYQYPYAVEEGYDLVCYFQEHAGDFGGDPSRIVLSGESAGANMITAILFMMREAGKDMPLGAVSCYPPYDLDTDAGEKPGADQEPERLKNARLYNDWYVAPERRKEIFASPIFASNEELTGLPPFTIMAAEHDTLCQEALKFAGKLAQAGVTVTVKKIKGARHGFLVRRTEGYLEGEALFFTALKTYFSDFGKGEYR</sequence>
<dbReference type="InterPro" id="IPR013094">
    <property type="entry name" value="AB_hydrolase_3"/>
</dbReference>
<reference evidence="3" key="2">
    <citation type="submission" date="2021-04" db="EMBL/GenBank/DDBJ databases">
        <authorList>
            <person name="Gilroy R."/>
        </authorList>
    </citation>
    <scope>NUCLEOTIDE SEQUENCE</scope>
    <source>
        <strain evidence="3">CHK188-4685</strain>
    </source>
</reference>
<dbReference type="GO" id="GO:0019433">
    <property type="term" value="P:triglyceride catabolic process"/>
    <property type="evidence" value="ECO:0007669"/>
    <property type="project" value="TreeGrafter"/>
</dbReference>
<dbReference type="Pfam" id="PF07859">
    <property type="entry name" value="Abhydrolase_3"/>
    <property type="match status" value="1"/>
</dbReference>
<dbReference type="AlphaFoldDB" id="A0A9D2L574"/>
<name>A0A9D2L574_9FIRM</name>
<comment type="caution">
    <text evidence="3">The sequence shown here is derived from an EMBL/GenBank/DDBJ whole genome shotgun (WGS) entry which is preliminary data.</text>
</comment>
<dbReference type="PROSITE" id="PS00122">
    <property type="entry name" value="CARBOXYLESTERASE_B_1"/>
    <property type="match status" value="1"/>
</dbReference>
<dbReference type="GO" id="GO:0004771">
    <property type="term" value="F:sterol ester esterase activity"/>
    <property type="evidence" value="ECO:0007669"/>
    <property type="project" value="TreeGrafter"/>
</dbReference>